<protein>
    <submittedName>
        <fullName evidence="1">Uncharacterized protein</fullName>
    </submittedName>
</protein>
<dbReference type="Proteomes" id="UP001152795">
    <property type="component" value="Unassembled WGS sequence"/>
</dbReference>
<proteinExistence type="predicted"/>
<name>A0A6S7H1N4_PARCT</name>
<organism evidence="1 2">
    <name type="scientific">Paramuricea clavata</name>
    <name type="common">Red gorgonian</name>
    <name type="synonym">Violescent sea-whip</name>
    <dbReference type="NCBI Taxonomy" id="317549"/>
    <lineage>
        <taxon>Eukaryota</taxon>
        <taxon>Metazoa</taxon>
        <taxon>Cnidaria</taxon>
        <taxon>Anthozoa</taxon>
        <taxon>Octocorallia</taxon>
        <taxon>Malacalcyonacea</taxon>
        <taxon>Plexauridae</taxon>
        <taxon>Paramuricea</taxon>
    </lineage>
</organism>
<keyword evidence="2" id="KW-1185">Reference proteome</keyword>
<sequence>MESGQLIFDQVLFDEQMKKSGLLNCISDPIFPLRTQFCFIHLTIQEFLAARHVTETLAPTEIKKIISDHVKKSFEVTDDCEIIVKCHEVSIMKCLKEADDEEITKEV</sequence>
<dbReference type="AlphaFoldDB" id="A0A6S7H1N4"/>
<evidence type="ECO:0000313" key="2">
    <source>
        <dbReference type="Proteomes" id="UP001152795"/>
    </source>
</evidence>
<reference evidence="1" key="1">
    <citation type="submission" date="2020-04" db="EMBL/GenBank/DDBJ databases">
        <authorList>
            <person name="Alioto T."/>
            <person name="Alioto T."/>
            <person name="Gomez Garrido J."/>
        </authorList>
    </citation>
    <scope>NUCLEOTIDE SEQUENCE</scope>
    <source>
        <strain evidence="1">A484AB</strain>
    </source>
</reference>
<dbReference type="EMBL" id="CACRXK020003195">
    <property type="protein sequence ID" value="CAB3997815.1"/>
    <property type="molecule type" value="Genomic_DNA"/>
</dbReference>
<dbReference type="OrthoDB" id="5979379at2759"/>
<evidence type="ECO:0000313" key="1">
    <source>
        <dbReference type="EMBL" id="CAB3997815.1"/>
    </source>
</evidence>
<accession>A0A6S7H1N4</accession>
<comment type="caution">
    <text evidence="1">The sequence shown here is derived from an EMBL/GenBank/DDBJ whole genome shotgun (WGS) entry which is preliminary data.</text>
</comment>
<gene>
    <name evidence="1" type="ORF">PACLA_8A060970</name>
</gene>